<dbReference type="PANTHER" id="PTHR36109:SF2">
    <property type="entry name" value="MEMBRANE PROTEIN"/>
    <property type="match status" value="1"/>
</dbReference>
<dbReference type="PANTHER" id="PTHR36109">
    <property type="entry name" value="MEMBRANE PROTEIN-RELATED"/>
    <property type="match status" value="1"/>
</dbReference>
<dbReference type="KEGG" id="lrs:PX52LOC_06896"/>
<protein>
    <recommendedName>
        <fullName evidence="3">General stress protein 17M-like domain-containing protein</fullName>
    </recommendedName>
</protein>
<proteinExistence type="predicted"/>
<dbReference type="AlphaFoldDB" id="A0A5C1AP74"/>
<evidence type="ECO:0008006" key="3">
    <source>
        <dbReference type="Google" id="ProtNLM"/>
    </source>
</evidence>
<dbReference type="EMBL" id="CP042425">
    <property type="protein sequence ID" value="QEL19816.1"/>
    <property type="molecule type" value="Genomic_DNA"/>
</dbReference>
<reference evidence="2" key="1">
    <citation type="submission" date="2019-08" db="EMBL/GenBank/DDBJ databases">
        <title>Limnoglobus roseus gen. nov., sp. nov., a novel freshwater planctomycete with a giant genome from the family Gemmataceae.</title>
        <authorList>
            <person name="Kulichevskaya I.S."/>
            <person name="Naumoff D.G."/>
            <person name="Miroshnikov K."/>
            <person name="Ivanova A."/>
            <person name="Philippov D.A."/>
            <person name="Hakobyan A."/>
            <person name="Rijpstra I.C."/>
            <person name="Sinninghe Damste J.S."/>
            <person name="Liesack W."/>
            <person name="Dedysh S.N."/>
        </authorList>
    </citation>
    <scope>NUCLEOTIDE SEQUENCE [LARGE SCALE GENOMIC DNA]</scope>
    <source>
        <strain evidence="2">PX52</strain>
    </source>
</reference>
<dbReference type="InterPro" id="IPR052948">
    <property type="entry name" value="Low_temp-induced_all0457"/>
</dbReference>
<sequence>MSKSIVRVFQTRGAAEAAVRDLKAAGYTDAQISLVGRDTAAEKAGEGAVVGAVTGAVGGAAVTLGIMTGVIPVLGPVLALGWLGTTLLNAAGGAAAVGLAGALTGWGVSDTDAKYYESEVAAGRYLVTVNDDGDTVRAREVFTRHPSYDRATAPAVPMA</sequence>
<evidence type="ECO:0000313" key="2">
    <source>
        <dbReference type="Proteomes" id="UP000324974"/>
    </source>
</evidence>
<dbReference type="OrthoDB" id="290207at2"/>
<organism evidence="1 2">
    <name type="scientific">Limnoglobus roseus</name>
    <dbReference type="NCBI Taxonomy" id="2598579"/>
    <lineage>
        <taxon>Bacteria</taxon>
        <taxon>Pseudomonadati</taxon>
        <taxon>Planctomycetota</taxon>
        <taxon>Planctomycetia</taxon>
        <taxon>Gemmatales</taxon>
        <taxon>Gemmataceae</taxon>
        <taxon>Limnoglobus</taxon>
    </lineage>
</organism>
<keyword evidence="2" id="KW-1185">Reference proteome</keyword>
<dbReference type="RefSeq" id="WP_149114171.1">
    <property type="nucleotide sequence ID" value="NZ_CP042425.1"/>
</dbReference>
<evidence type="ECO:0000313" key="1">
    <source>
        <dbReference type="EMBL" id="QEL19816.1"/>
    </source>
</evidence>
<dbReference type="Proteomes" id="UP000324974">
    <property type="component" value="Chromosome"/>
</dbReference>
<name>A0A5C1AP74_9BACT</name>
<gene>
    <name evidence="1" type="ORF">PX52LOC_06896</name>
</gene>
<accession>A0A5C1AP74</accession>